<dbReference type="Pfam" id="PF02470">
    <property type="entry name" value="MlaD"/>
    <property type="match status" value="3"/>
</dbReference>
<sequence>MNDAPSSQPAPGNPMVTPPNKWRVSLIWLVPAIAALIGISMLIHTWTSAGPKITITFNSAAGLEAGKTQLKYKEINIGVVNSITLSKDGSQVIAHADIDKTAAALIRQDSRFWVVRPRIGAGGVSGVDTLLSGAYIGVDKGHSAENGRKFTGLETPPTVIGDMPGTSYVLKTNELDSLDVGSPIYYRSIPVGHVASYQLSDDGRSVNMQIFVDAPYDKFVTLDTRFWNASGIDVSLGANGLKMQTQSLATIVSGGIAFSNSFISRAEPAPKDTKFTLAKDQQSALAPPDGPSQNLRLRFDQSLRGLSIGAPVQFIGIDLGNVRFIKPDYDAAKGHFSTVVGIEVYPERLGDVLSKLPQTEGNDEEQMAQFMARLVEQGLRAQARTGNLLTGQLYIALDFAPKAPKVAFDPKARPLSLPTVSGSFDQLQEQMASIVNKIDRIPLDSIGRNLDSSLANLNKTLAQVNGQTLPQTTQTLQDAQKAIGSAQQAFAGVQQTLGDVQSLIAADAPLQQDLGETLTEVRRTARSLRTLTDMLGRHPESVIRGRPTDVPEAPASTSKNTTNSAKDTQ</sequence>
<feature type="domain" description="Mce/MlaD" evidence="9">
    <location>
        <begin position="50"/>
        <end position="141"/>
    </location>
</feature>
<dbReference type="EMBL" id="JAOCEK010000024">
    <property type="protein sequence ID" value="MDH1336667.1"/>
    <property type="molecule type" value="Genomic_DNA"/>
</dbReference>
<keyword evidence="6 8" id="KW-0472">Membrane</keyword>
<name>A0AA42Q3N4_9BURK</name>
<dbReference type="PANTHER" id="PTHR30462:SF0">
    <property type="entry name" value="INTERMEMBRANE TRANSPORT PROTEIN YEBT"/>
    <property type="match status" value="1"/>
</dbReference>
<proteinExistence type="predicted"/>
<evidence type="ECO:0000256" key="4">
    <source>
        <dbReference type="ARBA" id="ARBA00022692"/>
    </source>
</evidence>
<feature type="transmembrane region" description="Helical" evidence="8">
    <location>
        <begin position="22"/>
        <end position="43"/>
    </location>
</feature>
<comment type="subcellular location">
    <subcellularLocation>
        <location evidence="1">Cell inner membrane</location>
    </subcellularLocation>
</comment>
<evidence type="ECO:0000256" key="6">
    <source>
        <dbReference type="ARBA" id="ARBA00023136"/>
    </source>
</evidence>
<dbReference type="InterPro" id="IPR003399">
    <property type="entry name" value="Mce/MlaD"/>
</dbReference>
<accession>A0AA42Q3N4</accession>
<evidence type="ECO:0000256" key="8">
    <source>
        <dbReference type="SAM" id="Phobius"/>
    </source>
</evidence>
<reference evidence="10" key="1">
    <citation type="submission" date="2022-09" db="EMBL/GenBank/DDBJ databases">
        <title>Intensive care unit water sources are persistently colonized with multi-drug resistant bacteria and are the site of extensive horizontal gene transfer of antibiotic resistance genes.</title>
        <authorList>
            <person name="Diorio-Toth L."/>
        </authorList>
    </citation>
    <scope>NUCLEOTIDE SEQUENCE</scope>
    <source>
        <strain evidence="10">GD03832</strain>
    </source>
</reference>
<evidence type="ECO:0000313" key="11">
    <source>
        <dbReference type="Proteomes" id="UP001161065"/>
    </source>
</evidence>
<dbReference type="PANTHER" id="PTHR30462">
    <property type="entry name" value="INTERMEMBRANE TRANSPORT PROTEIN PQIB-RELATED"/>
    <property type="match status" value="1"/>
</dbReference>
<organism evidence="10 11">
    <name type="scientific">Comamonas thiooxydans</name>
    <dbReference type="NCBI Taxonomy" id="363952"/>
    <lineage>
        <taxon>Bacteria</taxon>
        <taxon>Pseudomonadati</taxon>
        <taxon>Pseudomonadota</taxon>
        <taxon>Betaproteobacteria</taxon>
        <taxon>Burkholderiales</taxon>
        <taxon>Comamonadaceae</taxon>
        <taxon>Comamonas</taxon>
    </lineage>
</organism>
<feature type="domain" description="Mce/MlaD" evidence="9">
    <location>
        <begin position="165"/>
        <end position="263"/>
    </location>
</feature>
<evidence type="ECO:0000256" key="3">
    <source>
        <dbReference type="ARBA" id="ARBA00022519"/>
    </source>
</evidence>
<evidence type="ECO:0000256" key="7">
    <source>
        <dbReference type="SAM" id="MobiDB-lite"/>
    </source>
</evidence>
<protein>
    <submittedName>
        <fullName evidence="10">MlaD family protein</fullName>
    </submittedName>
</protein>
<dbReference type="Proteomes" id="UP001161065">
    <property type="component" value="Unassembled WGS sequence"/>
</dbReference>
<gene>
    <name evidence="10" type="ORF">N5D63_21195</name>
</gene>
<evidence type="ECO:0000256" key="2">
    <source>
        <dbReference type="ARBA" id="ARBA00022475"/>
    </source>
</evidence>
<dbReference type="AlphaFoldDB" id="A0AA42Q3N4"/>
<keyword evidence="2" id="KW-1003">Cell membrane</keyword>
<comment type="caution">
    <text evidence="10">The sequence shown here is derived from an EMBL/GenBank/DDBJ whole genome shotgun (WGS) entry which is preliminary data.</text>
</comment>
<dbReference type="RefSeq" id="WP_280009167.1">
    <property type="nucleotide sequence ID" value="NZ_JAOCEK010000024.1"/>
</dbReference>
<evidence type="ECO:0000256" key="1">
    <source>
        <dbReference type="ARBA" id="ARBA00004533"/>
    </source>
</evidence>
<evidence type="ECO:0000259" key="9">
    <source>
        <dbReference type="Pfam" id="PF02470"/>
    </source>
</evidence>
<keyword evidence="5 8" id="KW-1133">Transmembrane helix</keyword>
<evidence type="ECO:0000313" key="10">
    <source>
        <dbReference type="EMBL" id="MDH1336667.1"/>
    </source>
</evidence>
<feature type="region of interest" description="Disordered" evidence="7">
    <location>
        <begin position="533"/>
        <end position="569"/>
    </location>
</feature>
<keyword evidence="3" id="KW-0997">Cell inner membrane</keyword>
<keyword evidence="4 8" id="KW-0812">Transmembrane</keyword>
<dbReference type="InterPro" id="IPR051800">
    <property type="entry name" value="PqiA-PqiB_transport"/>
</dbReference>
<evidence type="ECO:0000256" key="5">
    <source>
        <dbReference type="ARBA" id="ARBA00022989"/>
    </source>
</evidence>
<dbReference type="GO" id="GO:0005886">
    <property type="term" value="C:plasma membrane"/>
    <property type="evidence" value="ECO:0007669"/>
    <property type="project" value="UniProtKB-SubCell"/>
</dbReference>
<feature type="domain" description="Mce/MlaD" evidence="9">
    <location>
        <begin position="293"/>
        <end position="399"/>
    </location>
</feature>
<feature type="compositionally biased region" description="Basic and acidic residues" evidence="7">
    <location>
        <begin position="535"/>
        <end position="549"/>
    </location>
</feature>
<feature type="compositionally biased region" description="Polar residues" evidence="7">
    <location>
        <begin position="555"/>
        <end position="569"/>
    </location>
</feature>